<accession>A0ABS8T3S9</accession>
<evidence type="ECO:0000256" key="2">
    <source>
        <dbReference type="ARBA" id="ARBA00022737"/>
    </source>
</evidence>
<keyword evidence="1" id="KW-0880">Kelch repeat</keyword>
<feature type="region of interest" description="Disordered" evidence="4">
    <location>
        <begin position="160"/>
        <end position="188"/>
    </location>
</feature>
<dbReference type="PANTHER" id="PTHR46093">
    <property type="entry name" value="ACYL-COA-BINDING DOMAIN-CONTAINING PROTEIN 5"/>
    <property type="match status" value="1"/>
</dbReference>
<feature type="compositionally biased region" description="Polar residues" evidence="4">
    <location>
        <begin position="170"/>
        <end position="183"/>
    </location>
</feature>
<evidence type="ECO:0000313" key="5">
    <source>
        <dbReference type="EMBL" id="MCD7466040.1"/>
    </source>
</evidence>
<dbReference type="Proteomes" id="UP000823775">
    <property type="component" value="Unassembled WGS sequence"/>
</dbReference>
<dbReference type="PANTHER" id="PTHR46093:SF4">
    <property type="entry name" value="GALACTOSE OXIDASE_KELCH REPEAT SUPERFAMILY PROTEIN"/>
    <property type="match status" value="1"/>
</dbReference>
<name>A0ABS8T3S9_DATST</name>
<evidence type="ECO:0000313" key="6">
    <source>
        <dbReference type="Proteomes" id="UP000823775"/>
    </source>
</evidence>
<gene>
    <name evidence="5" type="ORF">HAX54_002364</name>
</gene>
<sequence length="362" mass="39793">MEYSITSRVLAYSSAPVDAQTEEFLLIQMCQRLTTMSEGFSLVLVQHKERDFLVAFGGFKKDPSNEVEAFIMEKNELSMGRRSLLSKAAGNLLSGNRLTSTGPASQPINGTTTSHVDSIARQNLASVVEHHGSGRKSLSESLLIDPSSVPGNVSLRKQFSNDEDAGAKMTKSSGDESPSQEQGAKQLDIGIKTSSSGGKIMAEEMSTISDLTFALLITDKQVPTFFKTLMILSSKKVIIKLDYQLLQEMELLKEKLASVELAQEEANSLSNIVHLINVRLEHDVAFLKAVMDDTQKELHTTRGVLAGERARAFQLQFVSGGDGDASSKWNRMVEVFHLKQRLQSLENRSPTPGNLPRLEYIA</sequence>
<protein>
    <submittedName>
        <fullName evidence="5">Uncharacterized protein</fullName>
    </submittedName>
</protein>
<evidence type="ECO:0000256" key="3">
    <source>
        <dbReference type="SAM" id="Coils"/>
    </source>
</evidence>
<reference evidence="5 6" key="1">
    <citation type="journal article" date="2021" name="BMC Genomics">
        <title>Datura genome reveals duplications of psychoactive alkaloid biosynthetic genes and high mutation rate following tissue culture.</title>
        <authorList>
            <person name="Rajewski A."/>
            <person name="Carter-House D."/>
            <person name="Stajich J."/>
            <person name="Litt A."/>
        </authorList>
    </citation>
    <scope>NUCLEOTIDE SEQUENCE [LARGE SCALE GENOMIC DNA]</scope>
    <source>
        <strain evidence="5">AR-01</strain>
    </source>
</reference>
<feature type="coiled-coil region" evidence="3">
    <location>
        <begin position="249"/>
        <end position="297"/>
    </location>
</feature>
<keyword evidence="2" id="KW-0677">Repeat</keyword>
<keyword evidence="3" id="KW-0175">Coiled coil</keyword>
<dbReference type="EMBL" id="JACEIK010001106">
    <property type="protein sequence ID" value="MCD7466040.1"/>
    <property type="molecule type" value="Genomic_DNA"/>
</dbReference>
<organism evidence="5 6">
    <name type="scientific">Datura stramonium</name>
    <name type="common">Jimsonweed</name>
    <name type="synonym">Common thornapple</name>
    <dbReference type="NCBI Taxonomy" id="4076"/>
    <lineage>
        <taxon>Eukaryota</taxon>
        <taxon>Viridiplantae</taxon>
        <taxon>Streptophyta</taxon>
        <taxon>Embryophyta</taxon>
        <taxon>Tracheophyta</taxon>
        <taxon>Spermatophyta</taxon>
        <taxon>Magnoliopsida</taxon>
        <taxon>eudicotyledons</taxon>
        <taxon>Gunneridae</taxon>
        <taxon>Pentapetalae</taxon>
        <taxon>asterids</taxon>
        <taxon>lamiids</taxon>
        <taxon>Solanales</taxon>
        <taxon>Solanaceae</taxon>
        <taxon>Solanoideae</taxon>
        <taxon>Datureae</taxon>
        <taxon>Datura</taxon>
    </lineage>
</organism>
<proteinExistence type="predicted"/>
<keyword evidence="6" id="KW-1185">Reference proteome</keyword>
<comment type="caution">
    <text evidence="5">The sequence shown here is derived from an EMBL/GenBank/DDBJ whole genome shotgun (WGS) entry which is preliminary data.</text>
</comment>
<evidence type="ECO:0000256" key="4">
    <source>
        <dbReference type="SAM" id="MobiDB-lite"/>
    </source>
</evidence>
<evidence type="ECO:0000256" key="1">
    <source>
        <dbReference type="ARBA" id="ARBA00022441"/>
    </source>
</evidence>